<dbReference type="GO" id="GO:0003743">
    <property type="term" value="F:translation initiation factor activity"/>
    <property type="evidence" value="ECO:0007669"/>
    <property type="project" value="UniProtKB-KW"/>
</dbReference>
<dbReference type="GO" id="GO:0003924">
    <property type="term" value="F:GTPase activity"/>
    <property type="evidence" value="ECO:0007669"/>
    <property type="project" value="InterPro"/>
</dbReference>
<dbReference type="GO" id="GO:0005829">
    <property type="term" value="C:cytosol"/>
    <property type="evidence" value="ECO:0007669"/>
    <property type="project" value="TreeGrafter"/>
</dbReference>
<dbReference type="InterPro" id="IPR036925">
    <property type="entry name" value="TIF_IF2_dom3_sf"/>
</dbReference>
<name>X1HPJ2_9ZZZZ</name>
<dbReference type="AlphaFoldDB" id="X1HPJ2"/>
<comment type="similarity">
    <text evidence="1">Belongs to the TRAFAC class translation factor GTPase superfamily. Classic translation factor GTPase family. IF-2 subfamily.</text>
</comment>
<dbReference type="FunFam" id="2.40.30.10:FF:000008">
    <property type="entry name" value="Translation initiation factor IF-2"/>
    <property type="match status" value="1"/>
</dbReference>
<keyword evidence="3" id="KW-0547">Nucleotide-binding</keyword>
<dbReference type="InterPro" id="IPR015760">
    <property type="entry name" value="TIF_IF2"/>
</dbReference>
<protein>
    <recommendedName>
        <fullName evidence="6">Translation initiation factor IF- 2 domain-containing protein</fullName>
    </recommendedName>
</protein>
<dbReference type="InterPro" id="IPR000178">
    <property type="entry name" value="TF_IF2_bacterial-like"/>
</dbReference>
<feature type="non-terminal residue" evidence="7">
    <location>
        <position position="255"/>
    </location>
</feature>
<dbReference type="PROSITE" id="PS01176">
    <property type="entry name" value="IF2"/>
    <property type="match status" value="1"/>
</dbReference>
<evidence type="ECO:0000256" key="5">
    <source>
        <dbReference type="ARBA" id="ARBA00023134"/>
    </source>
</evidence>
<dbReference type="FunFam" id="3.40.50.10050:FF:000001">
    <property type="entry name" value="Translation initiation factor IF-2"/>
    <property type="match status" value="1"/>
</dbReference>
<dbReference type="PANTHER" id="PTHR43381:SF5">
    <property type="entry name" value="TR-TYPE G DOMAIN-CONTAINING PROTEIN"/>
    <property type="match status" value="1"/>
</dbReference>
<organism evidence="7">
    <name type="scientific">marine sediment metagenome</name>
    <dbReference type="NCBI Taxonomy" id="412755"/>
    <lineage>
        <taxon>unclassified sequences</taxon>
        <taxon>metagenomes</taxon>
        <taxon>ecological metagenomes</taxon>
    </lineage>
</organism>
<dbReference type="CDD" id="cd03692">
    <property type="entry name" value="mtIF2_IVc"/>
    <property type="match status" value="1"/>
</dbReference>
<accession>X1HPJ2</accession>
<dbReference type="Pfam" id="PF11987">
    <property type="entry name" value="IF-2"/>
    <property type="match status" value="1"/>
</dbReference>
<keyword evidence="2" id="KW-0396">Initiation factor</keyword>
<dbReference type="Gene3D" id="3.40.50.10050">
    <property type="entry name" value="Translation initiation factor IF- 2, domain 3"/>
    <property type="match status" value="1"/>
</dbReference>
<evidence type="ECO:0000256" key="3">
    <source>
        <dbReference type="ARBA" id="ARBA00022741"/>
    </source>
</evidence>
<evidence type="ECO:0000256" key="2">
    <source>
        <dbReference type="ARBA" id="ARBA00022540"/>
    </source>
</evidence>
<reference evidence="7" key="1">
    <citation type="journal article" date="2014" name="Front. Microbiol.">
        <title>High frequency of phylogenetically diverse reductive dehalogenase-homologous genes in deep subseafloor sedimentary metagenomes.</title>
        <authorList>
            <person name="Kawai M."/>
            <person name="Futagami T."/>
            <person name="Toyoda A."/>
            <person name="Takaki Y."/>
            <person name="Nishi S."/>
            <person name="Hori S."/>
            <person name="Arai W."/>
            <person name="Tsubouchi T."/>
            <person name="Morono Y."/>
            <person name="Uchiyama I."/>
            <person name="Ito T."/>
            <person name="Fujiyama A."/>
            <person name="Inagaki F."/>
            <person name="Takami H."/>
        </authorList>
    </citation>
    <scope>NUCLEOTIDE SEQUENCE</scope>
    <source>
        <strain evidence="7">Expedition CK06-06</strain>
    </source>
</reference>
<proteinExistence type="inferred from homology"/>
<feature type="non-terminal residue" evidence="7">
    <location>
        <position position="1"/>
    </location>
</feature>
<dbReference type="EMBL" id="BARU01035176">
    <property type="protein sequence ID" value="GAH72051.1"/>
    <property type="molecule type" value="Genomic_DNA"/>
</dbReference>
<sequence>RVRKAEPATPVEILGLTSVPQVGGGLRVVAGERQAQALIQKRLEEMQQESKSVSLSNLYDQISAGQVKELNIILRADVQGSIEPIRSSLEQLGTEEVRVGVIHSGTGNITESDVMLAIASKGIIIGFGVGCEPGARRLADVEGVSIRSYDVIYNLVDDVGKALKGMLEPSYVEVVEGRAEVRASFSIGKKGKVAGVYVIEGKVSRGVSARLWRQEQVECESTVSSLRRFKDDVKEVAAGYECGVGITDFSEFQVG</sequence>
<gene>
    <name evidence="7" type="ORF">S03H2_55101</name>
</gene>
<keyword evidence="5" id="KW-0342">GTP-binding</keyword>
<evidence type="ECO:0000256" key="4">
    <source>
        <dbReference type="ARBA" id="ARBA00022917"/>
    </source>
</evidence>
<dbReference type="InterPro" id="IPR023115">
    <property type="entry name" value="TIF_IF2_dom3"/>
</dbReference>
<dbReference type="Gene3D" id="2.40.30.10">
    <property type="entry name" value="Translation factors"/>
    <property type="match status" value="2"/>
</dbReference>
<feature type="domain" description="Translation initiation factor IF- 2" evidence="6">
    <location>
        <begin position="45"/>
        <end position="159"/>
    </location>
</feature>
<dbReference type="InterPro" id="IPR009000">
    <property type="entry name" value="Transl_B-barrel_sf"/>
</dbReference>
<dbReference type="PANTHER" id="PTHR43381">
    <property type="entry name" value="TRANSLATION INITIATION FACTOR IF-2-RELATED"/>
    <property type="match status" value="1"/>
</dbReference>
<comment type="caution">
    <text evidence="7">The sequence shown here is derived from an EMBL/GenBank/DDBJ whole genome shotgun (WGS) entry which is preliminary data.</text>
</comment>
<dbReference type="GO" id="GO:0005525">
    <property type="term" value="F:GTP binding"/>
    <property type="evidence" value="ECO:0007669"/>
    <property type="project" value="UniProtKB-KW"/>
</dbReference>
<evidence type="ECO:0000256" key="1">
    <source>
        <dbReference type="ARBA" id="ARBA00007733"/>
    </source>
</evidence>
<evidence type="ECO:0000259" key="6">
    <source>
        <dbReference type="Pfam" id="PF11987"/>
    </source>
</evidence>
<evidence type="ECO:0000313" key="7">
    <source>
        <dbReference type="EMBL" id="GAH72051.1"/>
    </source>
</evidence>
<keyword evidence="4" id="KW-0648">Protein biosynthesis</keyword>
<dbReference type="SUPFAM" id="SSF52156">
    <property type="entry name" value="Initiation factor IF2/eIF5b, domain 3"/>
    <property type="match status" value="1"/>
</dbReference>
<dbReference type="SUPFAM" id="SSF50447">
    <property type="entry name" value="Translation proteins"/>
    <property type="match status" value="1"/>
</dbReference>